<evidence type="ECO:0000256" key="3">
    <source>
        <dbReference type="ARBA" id="ARBA00022448"/>
    </source>
</evidence>
<dbReference type="NCBIfam" id="TIGR02212">
    <property type="entry name" value="lolCE"/>
    <property type="match status" value="1"/>
</dbReference>
<evidence type="ECO:0000259" key="9">
    <source>
        <dbReference type="Pfam" id="PF02687"/>
    </source>
</evidence>
<proteinExistence type="inferred from homology"/>
<feature type="transmembrane region" description="Helical" evidence="8">
    <location>
        <begin position="327"/>
        <end position="348"/>
    </location>
</feature>
<evidence type="ECO:0000256" key="8">
    <source>
        <dbReference type="SAM" id="Phobius"/>
    </source>
</evidence>
<evidence type="ECO:0000259" key="10">
    <source>
        <dbReference type="Pfam" id="PF12704"/>
    </source>
</evidence>
<dbReference type="Proteomes" id="UP001253545">
    <property type="component" value="Unassembled WGS sequence"/>
</dbReference>
<feature type="domain" description="MacB-like periplasmic core" evidence="10">
    <location>
        <begin position="30"/>
        <end position="164"/>
    </location>
</feature>
<evidence type="ECO:0000313" key="12">
    <source>
        <dbReference type="Proteomes" id="UP001253545"/>
    </source>
</evidence>
<dbReference type="PANTHER" id="PTHR30489">
    <property type="entry name" value="LIPOPROTEIN-RELEASING SYSTEM TRANSMEMBRANE PROTEIN LOLE"/>
    <property type="match status" value="1"/>
</dbReference>
<dbReference type="Pfam" id="PF02687">
    <property type="entry name" value="FtsX"/>
    <property type="match status" value="1"/>
</dbReference>
<evidence type="ECO:0000313" key="11">
    <source>
        <dbReference type="EMBL" id="MDT0594205.1"/>
    </source>
</evidence>
<keyword evidence="11" id="KW-0449">Lipoprotein</keyword>
<comment type="subcellular location">
    <subcellularLocation>
        <location evidence="1">Cell membrane</location>
        <topology evidence="1">Multi-pass membrane protein</topology>
    </subcellularLocation>
</comment>
<feature type="transmembrane region" description="Helical" evidence="8">
    <location>
        <begin position="21"/>
        <end position="47"/>
    </location>
</feature>
<comment type="caution">
    <text evidence="11">The sequence shown here is derived from an EMBL/GenBank/DDBJ whole genome shotgun (WGS) entry which is preliminary data.</text>
</comment>
<gene>
    <name evidence="11" type="ORF">RM552_05060</name>
</gene>
<accession>A0ABU2ZNM2</accession>
<sequence>MQAVFLQIAKRFRQSKQQDSFISFVSSSSTSGIALGCAVLILLLSVMNGFEHELRVSLLKVVPHAEIFAIDNKGLYPDPTFVKQIENDPKVKKVFSINKAAGLLQKGKKMKAVSALIGVEDEYLQAKFGNPMYAEKLATMENAILLGDQIMQNLELEVGDKIQLLLPSNTQDLSFKAPKSAWVVIQGSVNVGGELDNQIGLLNKQYLAALLGFDQQTTHIEISLYDPFNAFELVRQYGFQFNQAAYMSDWTRTHGHLYQDIQLIRTVVYIVLALVIAVASFNIVSALVMSVKEKSREIAILKTLGASNTNIASIFVVKGLYHGVSGAFIGTTIGVLLALFLGDIIRFFESIFNTELLSGDIYFTGTIPSQLEWLDVLMTVLIVLSITTLATLYPAYKAAKLDPATNLS</sequence>
<keyword evidence="12" id="KW-1185">Reference proteome</keyword>
<dbReference type="RefSeq" id="WP_311367686.1">
    <property type="nucleotide sequence ID" value="NZ_JAVRHX010000001.1"/>
</dbReference>
<comment type="similarity">
    <text evidence="2">Belongs to the ABC-4 integral membrane protein family. LolC/E subfamily.</text>
</comment>
<dbReference type="InterPro" id="IPR011925">
    <property type="entry name" value="LolCE_TM"/>
</dbReference>
<dbReference type="PANTHER" id="PTHR30489:SF0">
    <property type="entry name" value="LIPOPROTEIN-RELEASING SYSTEM TRANSMEMBRANE PROTEIN LOLE"/>
    <property type="match status" value="1"/>
</dbReference>
<dbReference type="InterPro" id="IPR051447">
    <property type="entry name" value="Lipoprotein-release_system"/>
</dbReference>
<feature type="transmembrane region" description="Helical" evidence="8">
    <location>
        <begin position="376"/>
        <end position="396"/>
    </location>
</feature>
<evidence type="ECO:0000256" key="2">
    <source>
        <dbReference type="ARBA" id="ARBA00005236"/>
    </source>
</evidence>
<protein>
    <submittedName>
        <fullName evidence="11">Lipoprotein-releasing ABC transporter permease subunit</fullName>
    </submittedName>
</protein>
<feature type="domain" description="ABC3 transporter permease C-terminal" evidence="9">
    <location>
        <begin position="270"/>
        <end position="403"/>
    </location>
</feature>
<keyword evidence="3" id="KW-0813">Transport</keyword>
<dbReference type="InterPro" id="IPR025857">
    <property type="entry name" value="MacB_PCD"/>
</dbReference>
<name>A0ABU2ZNM2_9ALTE</name>
<evidence type="ECO:0000256" key="7">
    <source>
        <dbReference type="ARBA" id="ARBA00023136"/>
    </source>
</evidence>
<keyword evidence="5 8" id="KW-0812">Transmembrane</keyword>
<evidence type="ECO:0000256" key="5">
    <source>
        <dbReference type="ARBA" id="ARBA00022692"/>
    </source>
</evidence>
<reference evidence="11 12" key="1">
    <citation type="submission" date="2023-09" db="EMBL/GenBank/DDBJ databases">
        <authorList>
            <person name="Rey-Velasco X."/>
        </authorList>
    </citation>
    <scope>NUCLEOTIDE SEQUENCE [LARGE SCALE GENOMIC DNA]</scope>
    <source>
        <strain evidence="11 12">P117</strain>
    </source>
</reference>
<dbReference type="EMBL" id="JAVRHX010000001">
    <property type="protein sequence ID" value="MDT0594205.1"/>
    <property type="molecule type" value="Genomic_DNA"/>
</dbReference>
<evidence type="ECO:0000256" key="1">
    <source>
        <dbReference type="ARBA" id="ARBA00004651"/>
    </source>
</evidence>
<keyword evidence="7 8" id="KW-0472">Membrane</keyword>
<organism evidence="11 12">
    <name type="scientific">Glaciecola petra</name>
    <dbReference type="NCBI Taxonomy" id="3075602"/>
    <lineage>
        <taxon>Bacteria</taxon>
        <taxon>Pseudomonadati</taxon>
        <taxon>Pseudomonadota</taxon>
        <taxon>Gammaproteobacteria</taxon>
        <taxon>Alteromonadales</taxon>
        <taxon>Alteromonadaceae</taxon>
        <taxon>Glaciecola</taxon>
    </lineage>
</organism>
<keyword evidence="4" id="KW-1003">Cell membrane</keyword>
<evidence type="ECO:0000256" key="6">
    <source>
        <dbReference type="ARBA" id="ARBA00022989"/>
    </source>
</evidence>
<dbReference type="InterPro" id="IPR003838">
    <property type="entry name" value="ABC3_permease_C"/>
</dbReference>
<feature type="transmembrane region" description="Helical" evidence="8">
    <location>
        <begin position="267"/>
        <end position="288"/>
    </location>
</feature>
<evidence type="ECO:0000256" key="4">
    <source>
        <dbReference type="ARBA" id="ARBA00022475"/>
    </source>
</evidence>
<keyword evidence="6 8" id="KW-1133">Transmembrane helix</keyword>
<dbReference type="Pfam" id="PF12704">
    <property type="entry name" value="MacB_PCD"/>
    <property type="match status" value="1"/>
</dbReference>